<organism evidence="2 3">
    <name type="scientific">Suillus subaureus</name>
    <dbReference type="NCBI Taxonomy" id="48587"/>
    <lineage>
        <taxon>Eukaryota</taxon>
        <taxon>Fungi</taxon>
        <taxon>Dikarya</taxon>
        <taxon>Basidiomycota</taxon>
        <taxon>Agaricomycotina</taxon>
        <taxon>Agaricomycetes</taxon>
        <taxon>Agaricomycetidae</taxon>
        <taxon>Boletales</taxon>
        <taxon>Suillineae</taxon>
        <taxon>Suillaceae</taxon>
        <taxon>Suillus</taxon>
    </lineage>
</organism>
<keyword evidence="1" id="KW-0732">Signal</keyword>
<feature type="signal peptide" evidence="1">
    <location>
        <begin position="1"/>
        <end position="27"/>
    </location>
</feature>
<dbReference type="AlphaFoldDB" id="A0A9P7E676"/>
<feature type="chain" id="PRO_5040235841" evidence="1">
    <location>
        <begin position="28"/>
        <end position="105"/>
    </location>
</feature>
<dbReference type="EMBL" id="JABBWG010000028">
    <property type="protein sequence ID" value="KAG1811724.1"/>
    <property type="molecule type" value="Genomic_DNA"/>
</dbReference>
<dbReference type="GeneID" id="64627188"/>
<evidence type="ECO:0000313" key="3">
    <source>
        <dbReference type="Proteomes" id="UP000807769"/>
    </source>
</evidence>
<comment type="caution">
    <text evidence="2">The sequence shown here is derived from an EMBL/GenBank/DDBJ whole genome shotgun (WGS) entry which is preliminary data.</text>
</comment>
<name>A0A9P7E676_9AGAM</name>
<dbReference type="Proteomes" id="UP000807769">
    <property type="component" value="Unassembled WGS sequence"/>
</dbReference>
<keyword evidence="3" id="KW-1185">Reference proteome</keyword>
<evidence type="ECO:0000313" key="2">
    <source>
        <dbReference type="EMBL" id="KAG1811724.1"/>
    </source>
</evidence>
<dbReference type="RefSeq" id="XP_041190145.1">
    <property type="nucleotide sequence ID" value="XM_041333171.1"/>
</dbReference>
<proteinExistence type="predicted"/>
<evidence type="ECO:0000256" key="1">
    <source>
        <dbReference type="SAM" id="SignalP"/>
    </source>
</evidence>
<gene>
    <name evidence="2" type="ORF">BJ212DRAFT_1301768</name>
</gene>
<accession>A0A9P7E676</accession>
<sequence>MTYLGWMAPKKLMVAFSALWMGIEVQGSFDPTPTVAPTMPRPSTRKDLLNAVDKAALALAKLQYQNELLDDFSDSDSDSDMDSLSDPTIPHLFYFWPVWLFRFFW</sequence>
<reference evidence="2" key="1">
    <citation type="journal article" date="2020" name="New Phytol.">
        <title>Comparative genomics reveals dynamic genome evolution in host specialist ectomycorrhizal fungi.</title>
        <authorList>
            <person name="Lofgren L.A."/>
            <person name="Nguyen N.H."/>
            <person name="Vilgalys R."/>
            <person name="Ruytinx J."/>
            <person name="Liao H.L."/>
            <person name="Branco S."/>
            <person name="Kuo A."/>
            <person name="LaButti K."/>
            <person name="Lipzen A."/>
            <person name="Andreopoulos W."/>
            <person name="Pangilinan J."/>
            <person name="Riley R."/>
            <person name="Hundley H."/>
            <person name="Na H."/>
            <person name="Barry K."/>
            <person name="Grigoriev I.V."/>
            <person name="Stajich J.E."/>
            <person name="Kennedy P.G."/>
        </authorList>
    </citation>
    <scope>NUCLEOTIDE SEQUENCE</scope>
    <source>
        <strain evidence="2">MN1</strain>
    </source>
</reference>
<protein>
    <submittedName>
        <fullName evidence="2">Uncharacterized protein</fullName>
    </submittedName>
</protein>